<dbReference type="AlphaFoldDB" id="M4SVI3"/>
<dbReference type="InterPro" id="IPR025932">
    <property type="entry name" value="Trypano_VSG_B_N_dom"/>
</dbReference>
<evidence type="ECO:0000259" key="10">
    <source>
        <dbReference type="Pfam" id="PF13206"/>
    </source>
</evidence>
<feature type="chain" id="PRO_5004057393" evidence="9">
    <location>
        <begin position="22"/>
        <end position="388"/>
    </location>
</feature>
<evidence type="ECO:0000256" key="2">
    <source>
        <dbReference type="ARBA" id="ARBA00004609"/>
    </source>
</evidence>
<evidence type="ECO:0000313" key="11">
    <source>
        <dbReference type="EMBL" id="AGH60413.1"/>
    </source>
</evidence>
<evidence type="ECO:0000256" key="8">
    <source>
        <dbReference type="ARBA" id="ARBA00023288"/>
    </source>
</evidence>
<keyword evidence="6" id="KW-0472">Membrane</keyword>
<evidence type="ECO:0000256" key="9">
    <source>
        <dbReference type="SAM" id="SignalP"/>
    </source>
</evidence>
<evidence type="ECO:0000256" key="4">
    <source>
        <dbReference type="ARBA" id="ARBA00022622"/>
    </source>
</evidence>
<dbReference type="EMBL" id="KC612982">
    <property type="protein sequence ID" value="AGH60413.1"/>
    <property type="molecule type" value="Genomic_DNA"/>
</dbReference>
<dbReference type="VEuPathDB" id="TriTrypDB:Tb427_000438800"/>
<dbReference type="VEuPathDB" id="TriTrypDB:Tb10.v4.0135"/>
<evidence type="ECO:0000256" key="3">
    <source>
        <dbReference type="ARBA" id="ARBA00022475"/>
    </source>
</evidence>
<organism evidence="11">
    <name type="scientific">Trypanosoma brucei</name>
    <dbReference type="NCBI Taxonomy" id="5691"/>
    <lineage>
        <taxon>Eukaryota</taxon>
        <taxon>Discoba</taxon>
        <taxon>Euglenozoa</taxon>
        <taxon>Kinetoplastea</taxon>
        <taxon>Metakinetoplastina</taxon>
        <taxon>Trypanosomatida</taxon>
        <taxon>Trypanosomatidae</taxon>
        <taxon>Trypanosoma</taxon>
    </lineage>
</organism>
<keyword evidence="4" id="KW-0336">GPI-anchor</keyword>
<evidence type="ECO:0000256" key="5">
    <source>
        <dbReference type="ARBA" id="ARBA00022729"/>
    </source>
</evidence>
<comment type="function">
    <text evidence="1">VSG forms a coat on the surface of the parasite. The trypanosome evades the immune response of the host by expressing a series of antigenically distinct VSGs from an estimated 1000 VSG genes.</text>
</comment>
<protein>
    <submittedName>
        <fullName evidence="11">Variant surface glycoprotein 1484</fullName>
    </submittedName>
</protein>
<accession>M4SVI3</accession>
<feature type="domain" description="Trypanosome variant surface glycoprotein B-type N-terminal" evidence="10">
    <location>
        <begin position="13"/>
        <end position="369"/>
    </location>
</feature>
<sequence>MFPETIVALLTLLVLSVIDKGNPTAGEYKNQKHLHNLCQLVALTKATLETVDTTEIPTTTLDELERINMYLAHSIFKEKLPTKAAEKKYGSAYCQTPGEKEECKDYNGRWQDLYISMHDNGKLKDIYAIPKNKRRTSEATSASLQIQLLLKQAQDIRQGYNNALKTALPKDGSSVQRLIYEAIYGAAKTTDLSAKDCNVKLSNSRATDCHGAAGKAAVCTRLICLCANDDTQDKALCGETASSSATTSAWSDTQKGANWNKISSVCAAYQPQPLSPRTLRRLLDTAVRATTAVSGGGADHLILGTASSTGSCGTESDVGCIQLSDTRAISPAAPATATITWATKIETAADLLETTNRLAKAKHAAESAMTQMTNGGTQLVNALRQSIS</sequence>
<keyword evidence="3" id="KW-1003">Cell membrane</keyword>
<evidence type="ECO:0000256" key="1">
    <source>
        <dbReference type="ARBA" id="ARBA00002523"/>
    </source>
</evidence>
<dbReference type="GO" id="GO:0005886">
    <property type="term" value="C:plasma membrane"/>
    <property type="evidence" value="ECO:0007669"/>
    <property type="project" value="UniProtKB-SubCell"/>
</dbReference>
<name>M4SVI3_9TRYP</name>
<reference evidence="11" key="1">
    <citation type="submission" date="2013-02" db="EMBL/GenBank/DDBJ databases">
        <authorList>
            <person name="Cross G.A.M."/>
            <person name="Kim H.-S."/>
            <person name="Wickstead B."/>
        </authorList>
    </citation>
    <scope>NUCLEOTIDE SEQUENCE</scope>
    <source>
        <strain evidence="11">Lister 427</strain>
    </source>
</reference>
<reference evidence="11" key="2">
    <citation type="journal article" date="2014" name="Mol. Biochem. Parasitol.">
        <title>Capturing the variant surface glycoprotein repertoire (the VSGnome) of Trypanosoma brucei Lister 427.</title>
        <authorList>
            <person name="Cross G.A."/>
            <person name="Kim H.S."/>
            <person name="Wickstead B."/>
        </authorList>
    </citation>
    <scope>NUCLEOTIDE SEQUENCE</scope>
    <source>
        <strain evidence="11">Lister 427</strain>
    </source>
</reference>
<evidence type="ECO:0000256" key="7">
    <source>
        <dbReference type="ARBA" id="ARBA00023180"/>
    </source>
</evidence>
<keyword evidence="7" id="KW-0325">Glycoprotein</keyword>
<dbReference type="GO" id="GO:0098552">
    <property type="term" value="C:side of membrane"/>
    <property type="evidence" value="ECO:0007669"/>
    <property type="project" value="UniProtKB-KW"/>
</dbReference>
<feature type="signal peptide" evidence="9">
    <location>
        <begin position="1"/>
        <end position="21"/>
    </location>
</feature>
<dbReference type="Pfam" id="PF13206">
    <property type="entry name" value="VSG_B"/>
    <property type="match status" value="1"/>
</dbReference>
<keyword evidence="5 9" id="KW-0732">Signal</keyword>
<comment type="subcellular location">
    <subcellularLocation>
        <location evidence="2">Cell membrane</location>
        <topology evidence="2">Lipid-anchor</topology>
        <topology evidence="2">GPI-anchor</topology>
    </subcellularLocation>
</comment>
<proteinExistence type="predicted"/>
<keyword evidence="8" id="KW-0449">Lipoprotein</keyword>
<evidence type="ECO:0000256" key="6">
    <source>
        <dbReference type="ARBA" id="ARBA00023136"/>
    </source>
</evidence>